<evidence type="ECO:0000259" key="7">
    <source>
        <dbReference type="Pfam" id="PF22692"/>
    </source>
</evidence>
<dbReference type="InterPro" id="IPR001444">
    <property type="entry name" value="Flag_bb_rod_N"/>
</dbReference>
<name>A0ABQ2DQZ3_9MICC</name>
<dbReference type="InterPro" id="IPR020013">
    <property type="entry name" value="Flagellar_FlgE/F/G"/>
</dbReference>
<evidence type="ECO:0000259" key="5">
    <source>
        <dbReference type="Pfam" id="PF00460"/>
    </source>
</evidence>
<dbReference type="PANTHER" id="PTHR30435:SF1">
    <property type="entry name" value="FLAGELLAR HOOK PROTEIN FLGE"/>
    <property type="match status" value="1"/>
</dbReference>
<dbReference type="Proteomes" id="UP000606115">
    <property type="component" value="Unassembled WGS sequence"/>
</dbReference>
<evidence type="ECO:0000256" key="2">
    <source>
        <dbReference type="ARBA" id="ARBA00009677"/>
    </source>
</evidence>
<feature type="domain" description="Flagellar hook protein FlgE/F/G-like D1" evidence="7">
    <location>
        <begin position="95"/>
        <end position="160"/>
    </location>
</feature>
<dbReference type="GeneID" id="303305366"/>
<dbReference type="InterPro" id="IPR037925">
    <property type="entry name" value="FlgE/F/G-like"/>
</dbReference>
<dbReference type="PANTHER" id="PTHR30435">
    <property type="entry name" value="FLAGELLAR PROTEIN"/>
    <property type="match status" value="1"/>
</dbReference>
<sequence length="390" mass="39311">MLRSLYSGISGLRAHQTMLDATGNNIANVNTSGFKSSSVQFQDTLSQMTQGGTAPAEDAAGGNPAQVGLGVQVAGITTNFAQGAAQNTGRSSDMMIAGDGFFVTRNGNANSLTRAGAFDFDANGRLVSPDGGIVQGWMADNAGNLATGGALSDIALPKGMLSPGSATTAATMEGNLPKEAAPGEQLVREIEIFAADGTSSMLSLSFTRTGNGWTVANSDGTGATAALAQQPDGSLTGPATTAFKGVNVNLSGLTGYAELRTVSIANQNGRAAGTLESFTLGADGSLTGAFSNGTQQVVAQIALGNVTNPAGLQKNGGSSYSVTANSGAIEFGTPGSAGFGSISGGMLEMSNVDLSQEFTNLIVAQRGFQANARIITTGDEILQELTNLKR</sequence>
<dbReference type="Pfam" id="PF22692">
    <property type="entry name" value="LlgE_F_G_D1"/>
    <property type="match status" value="1"/>
</dbReference>
<keyword evidence="3 4" id="KW-0975">Bacterial flagellum</keyword>
<protein>
    <recommendedName>
        <fullName evidence="4">Flagellar hook protein FlgE</fullName>
    </recommendedName>
</protein>
<dbReference type="NCBIfam" id="TIGR03506">
    <property type="entry name" value="FlgEFG_subfam"/>
    <property type="match status" value="1"/>
</dbReference>
<evidence type="ECO:0000256" key="4">
    <source>
        <dbReference type="RuleBase" id="RU362116"/>
    </source>
</evidence>
<evidence type="ECO:0000313" key="8">
    <source>
        <dbReference type="EMBL" id="GGJ69441.1"/>
    </source>
</evidence>
<comment type="similarity">
    <text evidence="2 4">Belongs to the flagella basal body rod proteins family.</text>
</comment>
<keyword evidence="8" id="KW-0282">Flagellum</keyword>
<organism evidence="8 9">
    <name type="scientific">Glutamicibacter ardleyensis</name>
    <dbReference type="NCBI Taxonomy" id="225894"/>
    <lineage>
        <taxon>Bacteria</taxon>
        <taxon>Bacillati</taxon>
        <taxon>Actinomycetota</taxon>
        <taxon>Actinomycetes</taxon>
        <taxon>Micrococcales</taxon>
        <taxon>Micrococcaceae</taxon>
        <taxon>Glutamicibacter</taxon>
    </lineage>
</organism>
<dbReference type="RefSeq" id="WP_188686770.1">
    <property type="nucleotide sequence ID" value="NZ_BMKX01000009.1"/>
</dbReference>
<dbReference type="InterPro" id="IPR053967">
    <property type="entry name" value="LlgE_F_G-like_D1"/>
</dbReference>
<dbReference type="Pfam" id="PF00460">
    <property type="entry name" value="Flg_bb_rod"/>
    <property type="match status" value="1"/>
</dbReference>
<dbReference type="InterPro" id="IPR010930">
    <property type="entry name" value="Flg_bb/hook_C_dom"/>
</dbReference>
<proteinExistence type="inferred from homology"/>
<reference evidence="9" key="1">
    <citation type="journal article" date="2019" name="Int. J. Syst. Evol. Microbiol.">
        <title>The Global Catalogue of Microorganisms (GCM) 10K type strain sequencing project: providing services to taxonomists for standard genome sequencing and annotation.</title>
        <authorList>
            <consortium name="The Broad Institute Genomics Platform"/>
            <consortium name="The Broad Institute Genome Sequencing Center for Infectious Disease"/>
            <person name="Wu L."/>
            <person name="Ma J."/>
        </authorList>
    </citation>
    <scope>NUCLEOTIDE SEQUENCE [LARGE SCALE GENOMIC DNA]</scope>
    <source>
        <strain evidence="9">CGMCC 1.3685</strain>
    </source>
</reference>
<evidence type="ECO:0000313" key="9">
    <source>
        <dbReference type="Proteomes" id="UP000606115"/>
    </source>
</evidence>
<comment type="caution">
    <text evidence="8">The sequence shown here is derived from an EMBL/GenBank/DDBJ whole genome shotgun (WGS) entry which is preliminary data.</text>
</comment>
<feature type="domain" description="Flagellar basal-body/hook protein C-terminal" evidence="6">
    <location>
        <begin position="345"/>
        <end position="388"/>
    </location>
</feature>
<keyword evidence="8" id="KW-0969">Cilium</keyword>
<feature type="domain" description="Flagellar basal body rod protein N-terminal" evidence="5">
    <location>
        <begin position="5"/>
        <end position="35"/>
    </location>
</feature>
<keyword evidence="9" id="KW-1185">Reference proteome</keyword>
<dbReference type="EMBL" id="BMKX01000009">
    <property type="protein sequence ID" value="GGJ69441.1"/>
    <property type="molecule type" value="Genomic_DNA"/>
</dbReference>
<evidence type="ECO:0000256" key="1">
    <source>
        <dbReference type="ARBA" id="ARBA00004117"/>
    </source>
</evidence>
<keyword evidence="8" id="KW-0966">Cell projection</keyword>
<dbReference type="SUPFAM" id="SSF117143">
    <property type="entry name" value="Flagellar hook protein flgE"/>
    <property type="match status" value="1"/>
</dbReference>
<comment type="subcellular location">
    <subcellularLocation>
        <location evidence="1 4">Bacterial flagellum basal body</location>
    </subcellularLocation>
</comment>
<comment type="function">
    <text evidence="4">A flexible structure which links the flagellar filament to the drive apparatus in the basal body.</text>
</comment>
<evidence type="ECO:0000259" key="6">
    <source>
        <dbReference type="Pfam" id="PF06429"/>
    </source>
</evidence>
<evidence type="ECO:0000256" key="3">
    <source>
        <dbReference type="ARBA" id="ARBA00023143"/>
    </source>
</evidence>
<dbReference type="Pfam" id="PF06429">
    <property type="entry name" value="Flg_bbr_C"/>
    <property type="match status" value="1"/>
</dbReference>
<gene>
    <name evidence="8" type="primary">flgE</name>
    <name evidence="8" type="ORF">GCM10007173_30240</name>
</gene>
<accession>A0ABQ2DQZ3</accession>